<proteinExistence type="predicted"/>
<dbReference type="STRING" id="7395.A0A1A9UD66"/>
<accession>A0A1A9UD66</accession>
<sequence length="181" mass="20334">MSIKMARKRPSTTPMEVPEELQRVTPRDVPEEEGPFTSPAPAQSERNQRPLQAEQIHQEDFVVEVEVLREVVNKLTPQDKIVQLSFDEVHTNGQTTYSRAKNVLYGCGYRLVSGSKAKFVSQPYRTILVFGVRSILTAFNVLLYASITQPKGNPQLLLKVIKIAENVGLDVKAVVCDRIDL</sequence>
<dbReference type="Proteomes" id="UP000078200">
    <property type="component" value="Unassembled WGS sequence"/>
</dbReference>
<dbReference type="InterPro" id="IPR048365">
    <property type="entry name" value="TNP-like_RNaseH_N"/>
</dbReference>
<protein>
    <recommendedName>
        <fullName evidence="3">Transposable element P transposase-like RNase H domain-containing protein</fullName>
    </recommendedName>
</protein>
<feature type="compositionally biased region" description="Basic residues" evidence="1">
    <location>
        <begin position="1"/>
        <end position="10"/>
    </location>
</feature>
<evidence type="ECO:0000256" key="2">
    <source>
        <dbReference type="SAM" id="Phobius"/>
    </source>
</evidence>
<feature type="compositionally biased region" description="Basic and acidic residues" evidence="1">
    <location>
        <begin position="20"/>
        <end position="29"/>
    </location>
</feature>
<feature type="region of interest" description="Disordered" evidence="1">
    <location>
        <begin position="1"/>
        <end position="51"/>
    </location>
</feature>
<evidence type="ECO:0000313" key="5">
    <source>
        <dbReference type="Proteomes" id="UP000078200"/>
    </source>
</evidence>
<keyword evidence="2" id="KW-1133">Transmembrane helix</keyword>
<dbReference type="AlphaFoldDB" id="A0A1A9UD66"/>
<feature type="domain" description="Transposable element P transposase-like RNase H" evidence="3">
    <location>
        <begin position="66"/>
        <end position="178"/>
    </location>
</feature>
<keyword evidence="2" id="KW-0472">Membrane</keyword>
<evidence type="ECO:0000256" key="1">
    <source>
        <dbReference type="SAM" id="MobiDB-lite"/>
    </source>
</evidence>
<dbReference type="Pfam" id="PF21787">
    <property type="entry name" value="TNP-like_RNaseH_N"/>
    <property type="match status" value="1"/>
</dbReference>
<feature type="transmembrane region" description="Helical" evidence="2">
    <location>
        <begin position="126"/>
        <end position="147"/>
    </location>
</feature>
<reference evidence="4" key="1">
    <citation type="submission" date="2020-05" db="UniProtKB">
        <authorList>
            <consortium name="EnsemblMetazoa"/>
        </authorList>
    </citation>
    <scope>IDENTIFICATION</scope>
    <source>
        <strain evidence="4">TTRI</strain>
    </source>
</reference>
<dbReference type="VEuPathDB" id="VectorBase:GAUT000556"/>
<organism evidence="4 5">
    <name type="scientific">Glossina austeni</name>
    <name type="common">Savannah tsetse fly</name>
    <dbReference type="NCBI Taxonomy" id="7395"/>
    <lineage>
        <taxon>Eukaryota</taxon>
        <taxon>Metazoa</taxon>
        <taxon>Ecdysozoa</taxon>
        <taxon>Arthropoda</taxon>
        <taxon>Hexapoda</taxon>
        <taxon>Insecta</taxon>
        <taxon>Pterygota</taxon>
        <taxon>Neoptera</taxon>
        <taxon>Endopterygota</taxon>
        <taxon>Diptera</taxon>
        <taxon>Brachycera</taxon>
        <taxon>Muscomorpha</taxon>
        <taxon>Hippoboscoidea</taxon>
        <taxon>Glossinidae</taxon>
        <taxon>Glossina</taxon>
    </lineage>
</organism>
<keyword evidence="2" id="KW-0812">Transmembrane</keyword>
<evidence type="ECO:0000313" key="4">
    <source>
        <dbReference type="EnsemblMetazoa" id="GAUT000556-PA"/>
    </source>
</evidence>
<name>A0A1A9UD66_GLOAU</name>
<evidence type="ECO:0000259" key="3">
    <source>
        <dbReference type="Pfam" id="PF21787"/>
    </source>
</evidence>
<keyword evidence="5" id="KW-1185">Reference proteome</keyword>
<dbReference type="EnsemblMetazoa" id="GAUT000556-RA">
    <property type="protein sequence ID" value="GAUT000556-PA"/>
    <property type="gene ID" value="GAUT000556"/>
</dbReference>